<proteinExistence type="predicted"/>
<dbReference type="OrthoDB" id="541085at2"/>
<feature type="transmembrane region" description="Helical" evidence="1">
    <location>
        <begin position="84"/>
        <end position="105"/>
    </location>
</feature>
<sequence length="116" mass="13470">MIKQIKWLKWVYLVLAILGAILPTLSNIEFVKIYGPSFDIQLFIEMANNNPASQSLSRDLFIGSTAVFVWIISESKRLEMKNLWVVILSTFIIAFAFSAPLFLYLRELRIEEINRE</sequence>
<dbReference type="Proteomes" id="UP000247807">
    <property type="component" value="Unassembled WGS sequence"/>
</dbReference>
<dbReference type="AlphaFoldDB" id="A0A318R8F9"/>
<dbReference type="InterPro" id="IPR021362">
    <property type="entry name" value="DUF2834"/>
</dbReference>
<organism evidence="2 3">
    <name type="scientific">Prochlorococcus marinus XMU1408</name>
    <dbReference type="NCBI Taxonomy" id="2213228"/>
    <lineage>
        <taxon>Bacteria</taxon>
        <taxon>Bacillati</taxon>
        <taxon>Cyanobacteriota</taxon>
        <taxon>Cyanophyceae</taxon>
        <taxon>Synechococcales</taxon>
        <taxon>Prochlorococcaceae</taxon>
        <taxon>Prochlorococcus</taxon>
    </lineage>
</organism>
<gene>
    <name evidence="2" type="ORF">DNJ73_06365</name>
</gene>
<dbReference type="Pfam" id="PF11196">
    <property type="entry name" value="DUF2834"/>
    <property type="match status" value="1"/>
</dbReference>
<name>A0A318R8F9_PROMR</name>
<feature type="transmembrane region" description="Helical" evidence="1">
    <location>
        <begin position="12"/>
        <end position="35"/>
    </location>
</feature>
<comment type="caution">
    <text evidence="2">The sequence shown here is derived from an EMBL/GenBank/DDBJ whole genome shotgun (WGS) entry which is preliminary data.</text>
</comment>
<dbReference type="RefSeq" id="WP_158466877.1">
    <property type="nucleotide sequence ID" value="NZ_QJUE01000004.1"/>
</dbReference>
<keyword evidence="1" id="KW-0472">Membrane</keyword>
<evidence type="ECO:0000313" key="2">
    <source>
        <dbReference type="EMBL" id="PYE01701.1"/>
    </source>
</evidence>
<keyword evidence="1" id="KW-1133">Transmembrane helix</keyword>
<evidence type="ECO:0000256" key="1">
    <source>
        <dbReference type="SAM" id="Phobius"/>
    </source>
</evidence>
<dbReference type="EMBL" id="QJUE01000004">
    <property type="protein sequence ID" value="PYE01701.1"/>
    <property type="molecule type" value="Genomic_DNA"/>
</dbReference>
<evidence type="ECO:0008006" key="4">
    <source>
        <dbReference type="Google" id="ProtNLM"/>
    </source>
</evidence>
<protein>
    <recommendedName>
        <fullName evidence="4">DUF2834 domain-containing protein</fullName>
    </recommendedName>
</protein>
<reference evidence="2 3" key="1">
    <citation type="journal article" date="2018" name="Appl. Environ. Microbiol.">
        <title>Genome rearrangement shapes Prochlorococcus ecological adaptation.</title>
        <authorList>
            <person name="Yan W."/>
            <person name="Wei S."/>
            <person name="Wang Q."/>
            <person name="Xiao X."/>
            <person name="Zeng Q."/>
            <person name="Jiao N."/>
            <person name="Zhang R."/>
        </authorList>
    </citation>
    <scope>NUCLEOTIDE SEQUENCE [LARGE SCALE GENOMIC DNA]</scope>
    <source>
        <strain evidence="2 3">XMU1408</strain>
    </source>
</reference>
<accession>A0A318R8F9</accession>
<evidence type="ECO:0000313" key="3">
    <source>
        <dbReference type="Proteomes" id="UP000247807"/>
    </source>
</evidence>
<keyword evidence="1" id="KW-0812">Transmembrane</keyword>